<protein>
    <submittedName>
        <fullName evidence="1">T9SS type A sorting domain-containing protein</fullName>
    </submittedName>
</protein>
<gene>
    <name evidence="1" type="ORF">H9S92_12200</name>
</gene>
<dbReference type="RefSeq" id="WP_187466993.1">
    <property type="nucleotide sequence ID" value="NZ_JACSIT010000113.1"/>
</dbReference>
<evidence type="ECO:0000313" key="2">
    <source>
        <dbReference type="Proteomes" id="UP000650081"/>
    </source>
</evidence>
<dbReference type="NCBIfam" id="TIGR04183">
    <property type="entry name" value="Por_Secre_tail"/>
    <property type="match status" value="1"/>
</dbReference>
<dbReference type="InterPro" id="IPR026444">
    <property type="entry name" value="Secre_tail"/>
</dbReference>
<dbReference type="Proteomes" id="UP000650081">
    <property type="component" value="Unassembled WGS sequence"/>
</dbReference>
<accession>A0A923T8V6</accession>
<dbReference type="EMBL" id="JACSIT010000113">
    <property type="protein sequence ID" value="MBC6994931.1"/>
    <property type="molecule type" value="Genomic_DNA"/>
</dbReference>
<reference evidence="1" key="1">
    <citation type="submission" date="2020-08" db="EMBL/GenBank/DDBJ databases">
        <title>Lewinella bacteria from marine environments.</title>
        <authorList>
            <person name="Zhong Y."/>
        </authorList>
    </citation>
    <scope>NUCLEOTIDE SEQUENCE</scope>
    <source>
        <strain evidence="1">KCTC 42187</strain>
    </source>
</reference>
<proteinExistence type="predicted"/>
<keyword evidence="2" id="KW-1185">Reference proteome</keyword>
<comment type="caution">
    <text evidence="1">The sequence shown here is derived from an EMBL/GenBank/DDBJ whole genome shotgun (WGS) entry which is preliminary data.</text>
</comment>
<name>A0A923T8V6_9BACT</name>
<organism evidence="1 2">
    <name type="scientific">Neolewinella lacunae</name>
    <dbReference type="NCBI Taxonomy" id="1517758"/>
    <lineage>
        <taxon>Bacteria</taxon>
        <taxon>Pseudomonadati</taxon>
        <taxon>Bacteroidota</taxon>
        <taxon>Saprospiria</taxon>
        <taxon>Saprospirales</taxon>
        <taxon>Lewinellaceae</taxon>
        <taxon>Neolewinella</taxon>
    </lineage>
</organism>
<dbReference type="AlphaFoldDB" id="A0A923T8V6"/>
<sequence length="540" mass="59766">MIPTITSNSTVTYRDEQVRTQFSPPAPLDAEGRVCTELFSRGTPALRGFDFQVNWDSEQFTLDTTRLGDNPLGLTPENLLSVPGVLRVQRDTLLNEISPPMPFGITLFEMCFLPRTMQSVSYLEIGRRNPSSFQVVFQDTVINNPRSSLLPGSLYLPEQQLTDTVVLEVVPLPGSSQDTVTCATILARQFTGVRAFDFSVAWPEQLRLTSVNYPASALAGISLLAQGENSARFGFAPDSLRNISLPPDAPVLEICFAGDFVPCDFYEIVLAAQPATSFFERQIFDFSEGGALPFQLRSGFLYPFAQDSFVLELETVLSDPAEELHRVRLSTPSDACLSRITFDLRFPRSELRLREIETNPERLPQFALVTAFFTRPDSVVLLLRDGTGGANPYPAGEIGTLVFRRLGERDTVPLDIGALRGGSGSVEILRPDGVIFNSPVVFRDGALIFRADTSSAIPFVTQSDEYPLTLFPNPATGVVHLRGLPTAAPVKVWLYDPLGRLQFQNTLPGDRVELTAVPPGTYFLHVQQGERRWVERLVLR</sequence>
<evidence type="ECO:0000313" key="1">
    <source>
        <dbReference type="EMBL" id="MBC6994931.1"/>
    </source>
</evidence>